<evidence type="ECO:0000256" key="1">
    <source>
        <dbReference type="SAM" id="MobiDB-lite"/>
    </source>
</evidence>
<protein>
    <submittedName>
        <fullName evidence="3">Uncharacterized protein</fullName>
    </submittedName>
</protein>
<keyword evidence="2" id="KW-0812">Transmembrane</keyword>
<feature type="region of interest" description="Disordered" evidence="1">
    <location>
        <begin position="1"/>
        <end position="37"/>
    </location>
</feature>
<dbReference type="EMBL" id="CP000667">
    <property type="protein sequence ID" value="ABP56732.1"/>
    <property type="molecule type" value="Genomic_DNA"/>
</dbReference>
<dbReference type="STRING" id="369723.Strop_4304"/>
<evidence type="ECO:0000313" key="4">
    <source>
        <dbReference type="Proteomes" id="UP000000235"/>
    </source>
</evidence>
<gene>
    <name evidence="3" type="ordered locus">Strop_4304</name>
</gene>
<proteinExistence type="predicted"/>
<keyword evidence="2" id="KW-1133">Transmembrane helix</keyword>
<dbReference type="Proteomes" id="UP000000235">
    <property type="component" value="Chromosome"/>
</dbReference>
<dbReference type="PATRIC" id="fig|369723.5.peg.4450"/>
<keyword evidence="4" id="KW-1185">Reference proteome</keyword>
<dbReference type="HOGENOM" id="CLU_126513_0_0_11"/>
<reference evidence="4" key="1">
    <citation type="journal article" date="2007" name="Proc. Natl. Acad. Sci. U.S.A.">
        <title>Genome sequencing reveals complex secondary metabolome in the marine actinomycete Salinispora tropica.</title>
        <authorList>
            <person name="Udwary D.W."/>
            <person name="Zeigler L."/>
            <person name="Asolkar R.N."/>
            <person name="Singan V."/>
            <person name="Lapidus A."/>
            <person name="Fenical W."/>
            <person name="Jensen P.R."/>
            <person name="Moore B.S."/>
        </authorList>
    </citation>
    <scope>NUCLEOTIDE SEQUENCE [LARGE SCALE GENOMIC DNA]</scope>
    <source>
        <strain evidence="4">ATCC BAA-916 / DSM 44818 / CNB-440</strain>
    </source>
</reference>
<accession>A4XCS5</accession>
<keyword evidence="2" id="KW-0472">Membrane</keyword>
<dbReference type="RefSeq" id="WP_012015496.1">
    <property type="nucleotide sequence ID" value="NC_009380.1"/>
</dbReference>
<dbReference type="KEGG" id="stp:Strop_4304"/>
<sequence>MQPPAGSQVSRLPAQRPPSEQLAPPPSAPAPGAGVPVQPRRQRLRTILTVTAAVLTALVLGGIVGGYVLYDRATTPDRSAPEVVVDNYLRAFLVDRNDTLADLFVCAEGISVVELRALRDDLVARESRFAVPISVSWGNFVIRREGDEAVVELELVISAYVDGGSYSERQPWRLTTRLGEDWRVCAGARVD</sequence>
<dbReference type="eggNOG" id="ENOG50331V5">
    <property type="taxonomic scope" value="Bacteria"/>
</dbReference>
<dbReference type="AlphaFoldDB" id="A4XCS5"/>
<evidence type="ECO:0000313" key="3">
    <source>
        <dbReference type="EMBL" id="ABP56732.1"/>
    </source>
</evidence>
<feature type="transmembrane region" description="Helical" evidence="2">
    <location>
        <begin position="47"/>
        <end position="70"/>
    </location>
</feature>
<name>A4XCS5_SALTO</name>
<evidence type="ECO:0000256" key="2">
    <source>
        <dbReference type="SAM" id="Phobius"/>
    </source>
</evidence>
<feature type="compositionally biased region" description="Polar residues" evidence="1">
    <location>
        <begin position="1"/>
        <end position="10"/>
    </location>
</feature>
<organism evidence="3 4">
    <name type="scientific">Salinispora tropica (strain ATCC BAA-916 / DSM 44818 / JCM 13857 / NBRC 105044 / CNB-440)</name>
    <dbReference type="NCBI Taxonomy" id="369723"/>
    <lineage>
        <taxon>Bacteria</taxon>
        <taxon>Bacillati</taxon>
        <taxon>Actinomycetota</taxon>
        <taxon>Actinomycetes</taxon>
        <taxon>Micromonosporales</taxon>
        <taxon>Micromonosporaceae</taxon>
        <taxon>Salinispora</taxon>
    </lineage>
</organism>